<evidence type="ECO:0000313" key="1">
    <source>
        <dbReference type="EMBL" id="ACL95917.1"/>
    </source>
</evidence>
<dbReference type="Proteomes" id="UP000001364">
    <property type="component" value="Chromosome"/>
</dbReference>
<dbReference type="EMBL" id="CP001340">
    <property type="protein sequence ID" value="ACL95917.1"/>
    <property type="molecule type" value="Genomic_DNA"/>
</dbReference>
<protein>
    <submittedName>
        <fullName evidence="1">Uncharacterized protein</fullName>
    </submittedName>
</protein>
<keyword evidence="2" id="KW-1185">Reference proteome</keyword>
<accession>A0A0H3CC50</accession>
<dbReference type="GeneID" id="7331687"/>
<sequence>MRPDHFTGLFSDAALDRCGPAGLADGERILLWMLRQWAAARVLRKEPGARLSKTAGALISPRLASAFILMMSAIEGQVRRPLRFSTPGCRGYADDEQRLIVACGVSPASSEMADRLIEGLVIAPETVTLMARYLNTALAHEGMALPMRLDEPVIVGAPTRPRTLH</sequence>
<dbReference type="KEGG" id="ccs:CCNA_02452"/>
<gene>
    <name evidence="1" type="ordered locus">CCNA_02452</name>
</gene>
<dbReference type="RefSeq" id="WP_010920225.1">
    <property type="nucleotide sequence ID" value="NC_011916.1"/>
</dbReference>
<name>A0A0H3CC50_CAUVN</name>
<dbReference type="PATRIC" id="fig|565050.3.peg.2406"/>
<organism evidence="1 2">
    <name type="scientific">Caulobacter vibrioides (strain NA1000 / CB15N)</name>
    <name type="common">Caulobacter crescentus</name>
    <dbReference type="NCBI Taxonomy" id="565050"/>
    <lineage>
        <taxon>Bacteria</taxon>
        <taxon>Pseudomonadati</taxon>
        <taxon>Pseudomonadota</taxon>
        <taxon>Alphaproteobacteria</taxon>
        <taxon>Caulobacterales</taxon>
        <taxon>Caulobacteraceae</taxon>
        <taxon>Caulobacter</taxon>
    </lineage>
</organism>
<dbReference type="AlphaFoldDB" id="A0A0H3CC50"/>
<dbReference type="RefSeq" id="YP_002517825.1">
    <property type="nucleotide sequence ID" value="NC_011916.1"/>
</dbReference>
<reference evidence="1 2" key="1">
    <citation type="journal article" date="2010" name="J. Bacteriol.">
        <title>The genetic basis of laboratory adaptation in Caulobacter crescentus.</title>
        <authorList>
            <person name="Marks M.E."/>
            <person name="Castro-Rojas C.M."/>
            <person name="Teiling C."/>
            <person name="Du L."/>
            <person name="Kapatral V."/>
            <person name="Walunas T.L."/>
            <person name="Crosson S."/>
        </authorList>
    </citation>
    <scope>NUCLEOTIDE SEQUENCE [LARGE SCALE GENOMIC DNA]</scope>
    <source>
        <strain evidence="2">NA1000 / CB15N</strain>
    </source>
</reference>
<proteinExistence type="predicted"/>
<dbReference type="HOGENOM" id="CLU_1607892_0_0_5"/>
<evidence type="ECO:0000313" key="2">
    <source>
        <dbReference type="Proteomes" id="UP000001364"/>
    </source>
</evidence>
<dbReference type="OrthoDB" id="7186744at2"/>